<dbReference type="Gene3D" id="1.10.287.950">
    <property type="entry name" value="Methyl-accepting chemotaxis protein"/>
    <property type="match status" value="1"/>
</dbReference>
<keyword evidence="4 6" id="KW-0807">Transducer</keyword>
<evidence type="ECO:0000259" key="11">
    <source>
        <dbReference type="PROSITE" id="PS50885"/>
    </source>
</evidence>
<dbReference type="SUPFAM" id="SSF58104">
    <property type="entry name" value="Methyl-accepting chemotaxis protein (MCP) signaling domain"/>
    <property type="match status" value="1"/>
</dbReference>
<dbReference type="Gene3D" id="6.10.340.10">
    <property type="match status" value="1"/>
</dbReference>
<dbReference type="EMBL" id="JAUSTY010000010">
    <property type="protein sequence ID" value="MDQ0166757.1"/>
    <property type="molecule type" value="Genomic_DNA"/>
</dbReference>
<evidence type="ECO:0000313" key="13">
    <source>
        <dbReference type="Proteomes" id="UP001235840"/>
    </source>
</evidence>
<dbReference type="SMART" id="SM00304">
    <property type="entry name" value="HAMP"/>
    <property type="match status" value="1"/>
</dbReference>
<keyword evidence="2" id="KW-1003">Cell membrane</keyword>
<feature type="domain" description="Methyl-accepting transducer" evidence="10">
    <location>
        <begin position="371"/>
        <end position="621"/>
    </location>
</feature>
<evidence type="ECO:0000256" key="2">
    <source>
        <dbReference type="ARBA" id="ARBA00022475"/>
    </source>
</evidence>
<comment type="caution">
    <text evidence="12">The sequence shown here is derived from an EMBL/GenBank/DDBJ whole genome shotgun (WGS) entry which is preliminary data.</text>
</comment>
<keyword evidence="13" id="KW-1185">Reference proteome</keyword>
<evidence type="ECO:0000256" key="6">
    <source>
        <dbReference type="PROSITE-ProRule" id="PRU00284"/>
    </source>
</evidence>
<keyword evidence="9" id="KW-1133">Transmembrane helix</keyword>
<feature type="coiled-coil region" evidence="7">
    <location>
        <begin position="614"/>
        <end position="651"/>
    </location>
</feature>
<dbReference type="Proteomes" id="UP001235840">
    <property type="component" value="Unassembled WGS sequence"/>
</dbReference>
<feature type="compositionally biased region" description="Acidic residues" evidence="8">
    <location>
        <begin position="716"/>
        <end position="726"/>
    </location>
</feature>
<evidence type="ECO:0000256" key="4">
    <source>
        <dbReference type="ARBA" id="ARBA00023224"/>
    </source>
</evidence>
<dbReference type="Pfam" id="PF00015">
    <property type="entry name" value="MCPsignal"/>
    <property type="match status" value="1"/>
</dbReference>
<evidence type="ECO:0000256" key="3">
    <source>
        <dbReference type="ARBA" id="ARBA00023136"/>
    </source>
</evidence>
<dbReference type="CDD" id="cd06225">
    <property type="entry name" value="HAMP"/>
    <property type="match status" value="1"/>
</dbReference>
<dbReference type="Pfam" id="PF00672">
    <property type="entry name" value="HAMP"/>
    <property type="match status" value="1"/>
</dbReference>
<keyword evidence="9" id="KW-0812">Transmembrane</keyword>
<dbReference type="SMART" id="SM00283">
    <property type="entry name" value="MA"/>
    <property type="match status" value="1"/>
</dbReference>
<keyword evidence="3 9" id="KW-0472">Membrane</keyword>
<name>A0ABT9W126_9BACI</name>
<dbReference type="InterPro" id="IPR004089">
    <property type="entry name" value="MCPsignal_dom"/>
</dbReference>
<feature type="domain" description="HAMP" evidence="11">
    <location>
        <begin position="300"/>
        <end position="352"/>
    </location>
</feature>
<gene>
    <name evidence="12" type="ORF">J2S11_002673</name>
</gene>
<evidence type="ECO:0000256" key="1">
    <source>
        <dbReference type="ARBA" id="ARBA00004236"/>
    </source>
</evidence>
<evidence type="ECO:0000256" key="7">
    <source>
        <dbReference type="SAM" id="Coils"/>
    </source>
</evidence>
<dbReference type="SMART" id="SM01358">
    <property type="entry name" value="HBM"/>
    <property type="match status" value="1"/>
</dbReference>
<protein>
    <submittedName>
        <fullName evidence="12">Methyl-accepting chemotaxis protein</fullName>
    </submittedName>
</protein>
<feature type="compositionally biased region" description="Basic and acidic residues" evidence="8">
    <location>
        <begin position="699"/>
        <end position="711"/>
    </location>
</feature>
<evidence type="ECO:0000313" key="12">
    <source>
        <dbReference type="EMBL" id="MDQ0166757.1"/>
    </source>
</evidence>
<feature type="compositionally biased region" description="Acidic residues" evidence="8">
    <location>
        <begin position="681"/>
        <end position="698"/>
    </location>
</feature>
<keyword evidence="7" id="KW-0175">Coiled coil</keyword>
<dbReference type="PROSITE" id="PS50885">
    <property type="entry name" value="HAMP"/>
    <property type="match status" value="1"/>
</dbReference>
<dbReference type="InterPro" id="IPR003660">
    <property type="entry name" value="HAMP_dom"/>
</dbReference>
<evidence type="ECO:0000256" key="5">
    <source>
        <dbReference type="ARBA" id="ARBA00029447"/>
    </source>
</evidence>
<feature type="compositionally biased region" description="Acidic residues" evidence="8">
    <location>
        <begin position="736"/>
        <end position="746"/>
    </location>
</feature>
<evidence type="ECO:0000259" key="10">
    <source>
        <dbReference type="PROSITE" id="PS50111"/>
    </source>
</evidence>
<comment type="similarity">
    <text evidence="5">Belongs to the methyl-accepting chemotaxis (MCP) protein family.</text>
</comment>
<feature type="transmembrane region" description="Helical" evidence="9">
    <location>
        <begin position="7"/>
        <end position="29"/>
    </location>
</feature>
<organism evidence="12 13">
    <name type="scientific">Caldalkalibacillus horti</name>
    <dbReference type="NCBI Taxonomy" id="77523"/>
    <lineage>
        <taxon>Bacteria</taxon>
        <taxon>Bacillati</taxon>
        <taxon>Bacillota</taxon>
        <taxon>Bacilli</taxon>
        <taxon>Bacillales</taxon>
        <taxon>Bacillaceae</taxon>
        <taxon>Caldalkalibacillus</taxon>
    </lineage>
</organism>
<feature type="region of interest" description="Disordered" evidence="8">
    <location>
        <begin position="681"/>
        <end position="746"/>
    </location>
</feature>
<sequence length="746" mass="82256">MKISRKISIGVIIAILGLVGIVGINTYSLTQIADLSQERDKINESAFIGQNILVSMQTARFNELSFMEQRNMYYVQHVDDAIEQLTNATNQIILQTDNSVILTRADQLLSSSRDYSSQFADLVKQSEQIGLSNSFGLIGQMNQNATAIQILVKNAGENDVLSEMLQARLIEKEFLVRRNSEQLLREFGQQMILVERAVAEIESISEQQVSTLQRNLNSYKESFTTLAEMSIALNERTANFSNITQRMEELVGSINEELNAELESIADDMDTLTIRLYIIVLSASAAILLILIFGGMWITRSITKSVKTLQNGAQIIGEGNLAYRVDIRSKDEMGVLAETFNTMAEQVQSSFKEVQQVSRQLSFSSETLAAVSEETTAQTHEVNRAIDQVAAGAQNQSLELERGIHLLETMSNNLVKVNDLATGISSQAALSTSIGKDGIEVVGELDQTSKEFISLANNLITNVQDVALSSERILKIVETIEEISNSTDLLALNAAIESARAGEAGRGFAVVAGEIRKLAEKTKGEARNIHVVIKEIREKMGTLTTDANHLNNYSTIQGEAVTKTRTSFDDIVAQITLIEEHVSTVQESLVTLNHSSEEINAAMQDISAISEESAASAEEVAASSEHQLQAIEEVNQAAVQLQDLAQHLIEEVSKFTLEEQTSSIEDDFEINSDIEDSLLEDGTDLDAETDENQTDYDETEHLISDELKDEVATTYDDSEVEQEALTETDVTKSDTEETEELPDNKK</sequence>
<reference evidence="12 13" key="1">
    <citation type="submission" date="2023-07" db="EMBL/GenBank/DDBJ databases">
        <title>Genomic Encyclopedia of Type Strains, Phase IV (KMG-IV): sequencing the most valuable type-strain genomes for metagenomic binning, comparative biology and taxonomic classification.</title>
        <authorList>
            <person name="Goeker M."/>
        </authorList>
    </citation>
    <scope>NUCLEOTIDE SEQUENCE [LARGE SCALE GENOMIC DNA]</scope>
    <source>
        <strain evidence="12 13">DSM 12751</strain>
    </source>
</reference>
<dbReference type="PROSITE" id="PS50111">
    <property type="entry name" value="CHEMOTAXIS_TRANSDUC_2"/>
    <property type="match status" value="1"/>
</dbReference>
<dbReference type="PANTHER" id="PTHR32089:SF112">
    <property type="entry name" value="LYSOZYME-LIKE PROTEIN-RELATED"/>
    <property type="match status" value="1"/>
</dbReference>
<dbReference type="InterPro" id="IPR032255">
    <property type="entry name" value="HBM"/>
</dbReference>
<comment type="subcellular location">
    <subcellularLocation>
        <location evidence="1">Cell membrane</location>
    </subcellularLocation>
</comment>
<proteinExistence type="inferred from homology"/>
<evidence type="ECO:0000256" key="9">
    <source>
        <dbReference type="SAM" id="Phobius"/>
    </source>
</evidence>
<feature type="transmembrane region" description="Helical" evidence="9">
    <location>
        <begin position="276"/>
        <end position="298"/>
    </location>
</feature>
<evidence type="ECO:0000256" key="8">
    <source>
        <dbReference type="SAM" id="MobiDB-lite"/>
    </source>
</evidence>
<accession>A0ABT9W126</accession>
<dbReference type="PANTHER" id="PTHR32089">
    <property type="entry name" value="METHYL-ACCEPTING CHEMOTAXIS PROTEIN MCPB"/>
    <property type="match status" value="1"/>
</dbReference>